<name>A0A7I4YD07_HAECO</name>
<dbReference type="AlphaFoldDB" id="A0A7I4YD07"/>
<dbReference type="PANTHER" id="PTHR35573:SF4">
    <property type="entry name" value="ML DOMAIN-CONTAINING PROTEIN"/>
    <property type="match status" value="1"/>
</dbReference>
<dbReference type="OMA" id="KLYKWGG"/>
<keyword evidence="1" id="KW-0732">Signal</keyword>
<organism evidence="2 3">
    <name type="scientific">Haemonchus contortus</name>
    <name type="common">Barber pole worm</name>
    <dbReference type="NCBI Taxonomy" id="6289"/>
    <lineage>
        <taxon>Eukaryota</taxon>
        <taxon>Metazoa</taxon>
        <taxon>Ecdysozoa</taxon>
        <taxon>Nematoda</taxon>
        <taxon>Chromadorea</taxon>
        <taxon>Rhabditida</taxon>
        <taxon>Rhabditina</taxon>
        <taxon>Rhabditomorpha</taxon>
        <taxon>Strongyloidea</taxon>
        <taxon>Trichostrongylidae</taxon>
        <taxon>Haemonchus</taxon>
    </lineage>
</organism>
<evidence type="ECO:0000313" key="3">
    <source>
        <dbReference type="WBParaSite" id="HCON_00083930-00001"/>
    </source>
</evidence>
<evidence type="ECO:0000256" key="1">
    <source>
        <dbReference type="SAM" id="SignalP"/>
    </source>
</evidence>
<dbReference type="PANTHER" id="PTHR35573">
    <property type="entry name" value="PROTEIN CBG22129"/>
    <property type="match status" value="1"/>
</dbReference>
<evidence type="ECO:0000313" key="2">
    <source>
        <dbReference type="Proteomes" id="UP000025227"/>
    </source>
</evidence>
<sequence length="177" mass="19901">MQVLALVFALIGASFACKTWPNGTDTTFHWYQCNSGPVMFYNATPYDETGKNFEYPIHLGKPIMMKCDILNPTHVYSSPNLMLTINLWSWGTSLGTCAWSSLPTLGLLSNLDACTHGVPCPVQLGRQELDVMVDFTKYEAIINMLKDDSPYQLEYSMHDKATKDNICFMAQARARLN</sequence>
<reference evidence="3" key="1">
    <citation type="submission" date="2020-12" db="UniProtKB">
        <authorList>
            <consortium name="WormBaseParasite"/>
        </authorList>
    </citation>
    <scope>IDENTIFICATION</scope>
    <source>
        <strain evidence="3">MHco3</strain>
    </source>
</reference>
<dbReference type="Proteomes" id="UP000025227">
    <property type="component" value="Unplaced"/>
</dbReference>
<dbReference type="OrthoDB" id="5856944at2759"/>
<keyword evidence="2" id="KW-1185">Reference proteome</keyword>
<accession>A0A7I4YD07</accession>
<feature type="chain" id="PRO_5029483207" evidence="1">
    <location>
        <begin position="17"/>
        <end position="177"/>
    </location>
</feature>
<dbReference type="WBParaSite" id="HCON_00083930-00001">
    <property type="protein sequence ID" value="HCON_00083930-00001"/>
    <property type="gene ID" value="HCON_00083930"/>
</dbReference>
<protein>
    <submittedName>
        <fullName evidence="3">ML domain-containing protein</fullName>
    </submittedName>
</protein>
<proteinExistence type="predicted"/>
<feature type="signal peptide" evidence="1">
    <location>
        <begin position="1"/>
        <end position="16"/>
    </location>
</feature>